<dbReference type="InterPro" id="IPR001736">
    <property type="entry name" value="PLipase_D/transphosphatidylase"/>
</dbReference>
<keyword evidence="1" id="KW-0472">Membrane</keyword>
<feature type="transmembrane region" description="Helical" evidence="1">
    <location>
        <begin position="7"/>
        <end position="23"/>
    </location>
</feature>
<feature type="domain" description="PLD phosphodiesterase" evidence="2">
    <location>
        <begin position="444"/>
        <end position="471"/>
    </location>
</feature>
<keyword evidence="1" id="KW-0812">Transmembrane</keyword>
<evidence type="ECO:0000256" key="1">
    <source>
        <dbReference type="SAM" id="Phobius"/>
    </source>
</evidence>
<dbReference type="CDD" id="cd09113">
    <property type="entry name" value="PLDc_ymdC_like_2"/>
    <property type="match status" value="1"/>
</dbReference>
<dbReference type="InterPro" id="IPR025202">
    <property type="entry name" value="PLD-like_dom"/>
</dbReference>
<dbReference type="Pfam" id="PF13091">
    <property type="entry name" value="PLDc_2"/>
    <property type="match status" value="2"/>
</dbReference>
<name>A0ABR6X4T2_9BURK</name>
<dbReference type="Gene3D" id="3.30.870.10">
    <property type="entry name" value="Endonuclease Chain A"/>
    <property type="match status" value="2"/>
</dbReference>
<dbReference type="SMART" id="SM00155">
    <property type="entry name" value="PLDc"/>
    <property type="match status" value="2"/>
</dbReference>
<dbReference type="SUPFAM" id="SSF56024">
    <property type="entry name" value="Phospholipase D/nuclease"/>
    <property type="match status" value="2"/>
</dbReference>
<sequence length="536" mass="60297">MKPANQLKLSFVILGFVVLFWYLDRPFPNSSAIYESIAIPTSSASVSSAQFTLPPAQGQTISATSLPDYIAGFTALHPQQTGAYILENGFEALLARAWLADHATRSITVQYFIWSNDNIGILASEALIRAADRGVKVRVIVDDLLIEAEDQTLIALAKHPNVEIRIYNPKHRVGTNVGKRLWNMISDFKGVNQRMHDKTFVVDDVVAITGGRNMASEYFNFHHEANFRDRDALILGKAVAAISANFDNFWQHPLSVPVENIFAEHRFLRLSPEISLQQVQQVYAQLHAYAKQDENFDPQLRQAIRSIPESFERLAKEMVWTEVDFIHDIPGKNRSEGLQGGGDSSRALAKLVSNAQKEILIQSPYLVLSDKAKSLLQQTLRRGVKIIVNTNSMASTDNLQAFSGYRNQREELLKMGIQIFEFRPDAESRGKLLNSPVIDKYKPAVFGLHAKSMVVDGKIAYIGTFNFDPRSENLNTEVGVIIHNQQLSEQLAQSIRRDSSPGNSWNAQLDNPDQHVSYSKRFQVWLMQLLPLRPIL</sequence>
<dbReference type="PROSITE" id="PS50035">
    <property type="entry name" value="PLD"/>
    <property type="match status" value="2"/>
</dbReference>
<organism evidence="3 4">
    <name type="scientific">Undibacterium seohonense</name>
    <dbReference type="NCBI Taxonomy" id="1344950"/>
    <lineage>
        <taxon>Bacteria</taxon>
        <taxon>Pseudomonadati</taxon>
        <taxon>Pseudomonadota</taxon>
        <taxon>Betaproteobacteria</taxon>
        <taxon>Burkholderiales</taxon>
        <taxon>Oxalobacteraceae</taxon>
        <taxon>Undibacterium</taxon>
    </lineage>
</organism>
<keyword evidence="4" id="KW-1185">Reference proteome</keyword>
<dbReference type="EMBL" id="JACOFW010000010">
    <property type="protein sequence ID" value="MBC3807792.1"/>
    <property type="molecule type" value="Genomic_DNA"/>
</dbReference>
<accession>A0ABR6X4T2</accession>
<reference evidence="3 4" key="1">
    <citation type="submission" date="2020-08" db="EMBL/GenBank/DDBJ databases">
        <title>Novel species isolated from subtropical streams in China.</title>
        <authorList>
            <person name="Lu H."/>
        </authorList>
    </citation>
    <scope>NUCLEOTIDE SEQUENCE [LARGE SCALE GENOMIC DNA]</scope>
    <source>
        <strain evidence="3 4">KACC 16656</strain>
    </source>
</reference>
<dbReference type="RefSeq" id="WP_186922870.1">
    <property type="nucleotide sequence ID" value="NZ_JACOFW010000010.1"/>
</dbReference>
<dbReference type="CDD" id="cd09111">
    <property type="entry name" value="PLDc_ymdC_like_1"/>
    <property type="match status" value="1"/>
</dbReference>
<evidence type="ECO:0000259" key="2">
    <source>
        <dbReference type="PROSITE" id="PS50035"/>
    </source>
</evidence>
<evidence type="ECO:0000313" key="4">
    <source>
        <dbReference type="Proteomes" id="UP000648257"/>
    </source>
</evidence>
<keyword evidence="1" id="KW-1133">Transmembrane helix</keyword>
<proteinExistence type="predicted"/>
<gene>
    <name evidence="3" type="ORF">H8K52_10600</name>
</gene>
<comment type="caution">
    <text evidence="3">The sequence shown here is derived from an EMBL/GenBank/DDBJ whole genome shotgun (WGS) entry which is preliminary data.</text>
</comment>
<dbReference type="PANTHER" id="PTHR21248:SF12">
    <property type="entry name" value="CARDIOLIPIN SYNTHASE C"/>
    <property type="match status" value="1"/>
</dbReference>
<evidence type="ECO:0000313" key="3">
    <source>
        <dbReference type="EMBL" id="MBC3807792.1"/>
    </source>
</evidence>
<feature type="domain" description="PLD phosphodiesterase" evidence="2">
    <location>
        <begin position="191"/>
        <end position="218"/>
    </location>
</feature>
<dbReference type="Proteomes" id="UP000648257">
    <property type="component" value="Unassembled WGS sequence"/>
</dbReference>
<protein>
    <submittedName>
        <fullName evidence="3">Phospholipase D family protein</fullName>
    </submittedName>
</protein>
<dbReference type="PANTHER" id="PTHR21248">
    <property type="entry name" value="CARDIOLIPIN SYNTHASE"/>
    <property type="match status" value="1"/>
</dbReference>